<keyword evidence="3" id="KW-0238">DNA-binding</keyword>
<evidence type="ECO:0000256" key="4">
    <source>
        <dbReference type="ARBA" id="ARBA00023163"/>
    </source>
</evidence>
<dbReference type="PROSITE" id="PS50110">
    <property type="entry name" value="RESPONSE_REGULATORY"/>
    <property type="match status" value="1"/>
</dbReference>
<keyword evidence="9" id="KW-1185">Reference proteome</keyword>
<dbReference type="Pfam" id="PF00196">
    <property type="entry name" value="GerE"/>
    <property type="match status" value="1"/>
</dbReference>
<gene>
    <name evidence="8" type="ORF">F9B74_07470</name>
</gene>
<dbReference type="Proteomes" id="UP000477651">
    <property type="component" value="Unassembled WGS sequence"/>
</dbReference>
<name>A0A6L9Y6W0_9BURK</name>
<dbReference type="CDD" id="cd17535">
    <property type="entry name" value="REC_NarL-like"/>
    <property type="match status" value="1"/>
</dbReference>
<evidence type="ECO:0000259" key="7">
    <source>
        <dbReference type="PROSITE" id="PS50110"/>
    </source>
</evidence>
<dbReference type="PANTHER" id="PTHR43214">
    <property type="entry name" value="TWO-COMPONENT RESPONSE REGULATOR"/>
    <property type="match status" value="1"/>
</dbReference>
<organism evidence="8 9">
    <name type="scientific">Pelistega ratti</name>
    <dbReference type="NCBI Taxonomy" id="2652177"/>
    <lineage>
        <taxon>Bacteria</taxon>
        <taxon>Pseudomonadati</taxon>
        <taxon>Pseudomonadota</taxon>
        <taxon>Betaproteobacteria</taxon>
        <taxon>Burkholderiales</taxon>
        <taxon>Alcaligenaceae</taxon>
        <taxon>Pelistega</taxon>
    </lineage>
</organism>
<feature type="domain" description="Response regulatory" evidence="7">
    <location>
        <begin position="6"/>
        <end position="122"/>
    </location>
</feature>
<dbReference type="InterPro" id="IPR039420">
    <property type="entry name" value="WalR-like"/>
</dbReference>
<dbReference type="SMART" id="SM00421">
    <property type="entry name" value="HTH_LUXR"/>
    <property type="match status" value="1"/>
</dbReference>
<protein>
    <submittedName>
        <fullName evidence="8">Response regulator transcription factor</fullName>
    </submittedName>
</protein>
<dbReference type="PRINTS" id="PR00038">
    <property type="entry name" value="HTHLUXR"/>
</dbReference>
<dbReference type="InterPro" id="IPR000792">
    <property type="entry name" value="Tscrpt_reg_LuxR_C"/>
</dbReference>
<accession>A0A6L9Y6W0</accession>
<comment type="caution">
    <text evidence="8">The sequence shown here is derived from an EMBL/GenBank/DDBJ whole genome shotgun (WGS) entry which is preliminary data.</text>
</comment>
<dbReference type="SUPFAM" id="SSF46894">
    <property type="entry name" value="C-terminal effector domain of the bipartite response regulators"/>
    <property type="match status" value="1"/>
</dbReference>
<evidence type="ECO:0000313" key="9">
    <source>
        <dbReference type="Proteomes" id="UP000477651"/>
    </source>
</evidence>
<dbReference type="InterPro" id="IPR016032">
    <property type="entry name" value="Sig_transdc_resp-reg_C-effctor"/>
</dbReference>
<dbReference type="AlphaFoldDB" id="A0A6L9Y6W0"/>
<evidence type="ECO:0000256" key="5">
    <source>
        <dbReference type="PROSITE-ProRule" id="PRU00169"/>
    </source>
</evidence>
<dbReference type="InterPro" id="IPR001789">
    <property type="entry name" value="Sig_transdc_resp-reg_receiver"/>
</dbReference>
<dbReference type="GO" id="GO:0000160">
    <property type="term" value="P:phosphorelay signal transduction system"/>
    <property type="evidence" value="ECO:0007669"/>
    <property type="project" value="InterPro"/>
</dbReference>
<feature type="domain" description="HTH luxR-type" evidence="6">
    <location>
        <begin position="149"/>
        <end position="214"/>
    </location>
</feature>
<evidence type="ECO:0000256" key="2">
    <source>
        <dbReference type="ARBA" id="ARBA00023015"/>
    </source>
</evidence>
<keyword evidence="1 5" id="KW-0597">Phosphoprotein</keyword>
<dbReference type="RefSeq" id="WP_163764643.1">
    <property type="nucleotide sequence ID" value="NZ_JAAGYR010000013.1"/>
</dbReference>
<dbReference type="Pfam" id="PF00072">
    <property type="entry name" value="Response_reg"/>
    <property type="match status" value="1"/>
</dbReference>
<keyword evidence="2" id="KW-0805">Transcription regulation</keyword>
<proteinExistence type="predicted"/>
<dbReference type="SMART" id="SM00448">
    <property type="entry name" value="REC"/>
    <property type="match status" value="1"/>
</dbReference>
<dbReference type="PANTHER" id="PTHR43214:SF41">
    <property type="entry name" value="NITRATE_NITRITE RESPONSE REGULATOR PROTEIN NARP"/>
    <property type="match status" value="1"/>
</dbReference>
<dbReference type="GO" id="GO:0003677">
    <property type="term" value="F:DNA binding"/>
    <property type="evidence" value="ECO:0007669"/>
    <property type="project" value="UniProtKB-KW"/>
</dbReference>
<dbReference type="PROSITE" id="PS50043">
    <property type="entry name" value="HTH_LUXR_2"/>
    <property type="match status" value="1"/>
</dbReference>
<evidence type="ECO:0000256" key="3">
    <source>
        <dbReference type="ARBA" id="ARBA00023125"/>
    </source>
</evidence>
<dbReference type="SUPFAM" id="SSF52172">
    <property type="entry name" value="CheY-like"/>
    <property type="match status" value="1"/>
</dbReference>
<evidence type="ECO:0000256" key="1">
    <source>
        <dbReference type="ARBA" id="ARBA00022553"/>
    </source>
</evidence>
<evidence type="ECO:0000313" key="8">
    <source>
        <dbReference type="EMBL" id="NEN76159.1"/>
    </source>
</evidence>
<dbReference type="CDD" id="cd06170">
    <property type="entry name" value="LuxR_C_like"/>
    <property type="match status" value="1"/>
</dbReference>
<sequence length="227" mass="25701">MKTPISILIIDDHALFGEGIAFILRKEPDMQVVAIAQNGLEGSKLIKKHKVDIVLLDLEMPLISGVETLKQLLTLQPDLRVLILTMSDDMEHLNECLHHGAYGYILKNASPAFLTQAIRQAMSNHKIFSQEIKNKFFDSTLDNKKIHPSSLEQSGLTEREIQVLFHLSQGNSNKLIAHCMHLSENTIKVHVQNILRKLNFTNRTQAANFANQHHIQKLFQEKSANTP</sequence>
<feature type="modified residue" description="4-aspartylphosphate" evidence="5">
    <location>
        <position position="57"/>
    </location>
</feature>
<dbReference type="InterPro" id="IPR011006">
    <property type="entry name" value="CheY-like_superfamily"/>
</dbReference>
<keyword evidence="4" id="KW-0804">Transcription</keyword>
<dbReference type="PROSITE" id="PS00622">
    <property type="entry name" value="HTH_LUXR_1"/>
    <property type="match status" value="1"/>
</dbReference>
<dbReference type="Gene3D" id="3.40.50.2300">
    <property type="match status" value="1"/>
</dbReference>
<dbReference type="InterPro" id="IPR058245">
    <property type="entry name" value="NreC/VraR/RcsB-like_REC"/>
</dbReference>
<reference evidence="8 9" key="1">
    <citation type="submission" date="2020-02" db="EMBL/GenBank/DDBJ databases">
        <title>Pelistega sp. NLN82 were isolated from wild rodents of the Hainan Island.</title>
        <authorList>
            <person name="Niu N."/>
            <person name="Zhou J."/>
        </authorList>
    </citation>
    <scope>NUCLEOTIDE SEQUENCE [LARGE SCALE GENOMIC DNA]</scope>
    <source>
        <strain evidence="8 9">NLN82</strain>
    </source>
</reference>
<evidence type="ECO:0000259" key="6">
    <source>
        <dbReference type="PROSITE" id="PS50043"/>
    </source>
</evidence>
<dbReference type="GO" id="GO:0006355">
    <property type="term" value="P:regulation of DNA-templated transcription"/>
    <property type="evidence" value="ECO:0007669"/>
    <property type="project" value="InterPro"/>
</dbReference>
<dbReference type="EMBL" id="JAAGYR010000013">
    <property type="protein sequence ID" value="NEN76159.1"/>
    <property type="molecule type" value="Genomic_DNA"/>
</dbReference>